<dbReference type="GO" id="GO:0005886">
    <property type="term" value="C:plasma membrane"/>
    <property type="evidence" value="ECO:0007669"/>
    <property type="project" value="UniProtKB-SubCell"/>
</dbReference>
<dbReference type="Pfam" id="PF10502">
    <property type="entry name" value="Peptidase_S26"/>
    <property type="match status" value="1"/>
</dbReference>
<dbReference type="PROSITE" id="PS00501">
    <property type="entry name" value="SPASE_I_1"/>
    <property type="match status" value="1"/>
</dbReference>
<evidence type="ECO:0000256" key="9">
    <source>
        <dbReference type="RuleBase" id="RU362042"/>
    </source>
</evidence>
<dbReference type="InterPro" id="IPR036286">
    <property type="entry name" value="LexA/Signal_pep-like_sf"/>
</dbReference>
<evidence type="ECO:0000256" key="4">
    <source>
        <dbReference type="ARBA" id="ARBA00013208"/>
    </source>
</evidence>
<dbReference type="SUPFAM" id="SSF51306">
    <property type="entry name" value="LexA/Signal peptidase"/>
    <property type="match status" value="1"/>
</dbReference>
<dbReference type="EC" id="3.4.21.89" evidence="4 8"/>
<evidence type="ECO:0000256" key="1">
    <source>
        <dbReference type="ARBA" id="ARBA00000677"/>
    </source>
</evidence>
<gene>
    <name evidence="11" type="ORF">PTI45_04105</name>
</gene>
<feature type="domain" description="Peptidase S26" evidence="10">
    <location>
        <begin position="3"/>
        <end position="164"/>
    </location>
</feature>
<accession>A0A1E3KZC7</accession>
<keyword evidence="12" id="KW-1185">Reference proteome</keyword>
<keyword evidence="6 8" id="KW-0378">Hydrolase</keyword>
<comment type="catalytic activity">
    <reaction evidence="1 8">
        <text>Cleavage of hydrophobic, N-terminal signal or leader sequences from secreted and periplasmic proteins.</text>
        <dbReference type="EC" id="3.4.21.89"/>
    </reaction>
</comment>
<dbReference type="AlphaFoldDB" id="A0A1E3KZC7"/>
<dbReference type="PANTHER" id="PTHR43390:SF1">
    <property type="entry name" value="CHLOROPLAST PROCESSING PEPTIDASE"/>
    <property type="match status" value="1"/>
</dbReference>
<evidence type="ECO:0000256" key="3">
    <source>
        <dbReference type="ARBA" id="ARBA00009370"/>
    </source>
</evidence>
<evidence type="ECO:0000313" key="11">
    <source>
        <dbReference type="EMBL" id="ODP26265.1"/>
    </source>
</evidence>
<dbReference type="InterPro" id="IPR019756">
    <property type="entry name" value="Pept_S26A_signal_pept_1_Ser-AS"/>
</dbReference>
<dbReference type="InterPro" id="IPR019757">
    <property type="entry name" value="Pept_S26A_signal_pept_1_Lys-AS"/>
</dbReference>
<dbReference type="GO" id="GO:0006465">
    <property type="term" value="P:signal peptide processing"/>
    <property type="evidence" value="ECO:0007669"/>
    <property type="project" value="InterPro"/>
</dbReference>
<proteinExistence type="inferred from homology"/>
<dbReference type="STRING" id="1886670.PTI45_04105"/>
<dbReference type="EMBL" id="MDER01000086">
    <property type="protein sequence ID" value="ODP26265.1"/>
    <property type="molecule type" value="Genomic_DNA"/>
</dbReference>
<reference evidence="11 12" key="1">
    <citation type="submission" date="2016-08" db="EMBL/GenBank/DDBJ databases">
        <title>Genome sequencing of Paenibacillus sp. TI45-13ar, isolated from Korean traditional nuruk.</title>
        <authorList>
            <person name="Kim S.-J."/>
        </authorList>
    </citation>
    <scope>NUCLEOTIDE SEQUENCE [LARGE SCALE GENOMIC DNA]</scope>
    <source>
        <strain evidence="11 12">TI45-13ar</strain>
    </source>
</reference>
<evidence type="ECO:0000256" key="8">
    <source>
        <dbReference type="RuleBase" id="RU003993"/>
    </source>
</evidence>
<dbReference type="Gene3D" id="2.10.109.10">
    <property type="entry name" value="Umud Fragment, subunit A"/>
    <property type="match status" value="1"/>
</dbReference>
<dbReference type="PROSITE" id="PS00760">
    <property type="entry name" value="SPASE_I_2"/>
    <property type="match status" value="1"/>
</dbReference>
<organism evidence="11 12">
    <name type="scientific">Paenibacillus nuruki</name>
    <dbReference type="NCBI Taxonomy" id="1886670"/>
    <lineage>
        <taxon>Bacteria</taxon>
        <taxon>Bacillati</taxon>
        <taxon>Bacillota</taxon>
        <taxon>Bacilli</taxon>
        <taxon>Bacillales</taxon>
        <taxon>Paenibacillaceae</taxon>
        <taxon>Paenibacillus</taxon>
    </lineage>
</organism>
<keyword evidence="5 8" id="KW-0645">Protease</keyword>
<comment type="similarity">
    <text evidence="3 9">Belongs to the peptidase S26 family.</text>
</comment>
<dbReference type="RefSeq" id="WP_069329432.1">
    <property type="nucleotide sequence ID" value="NZ_MDER01000086.1"/>
</dbReference>
<evidence type="ECO:0000256" key="6">
    <source>
        <dbReference type="ARBA" id="ARBA00022801"/>
    </source>
</evidence>
<dbReference type="Proteomes" id="UP000094578">
    <property type="component" value="Unassembled WGS sequence"/>
</dbReference>
<dbReference type="PRINTS" id="PR00727">
    <property type="entry name" value="LEADERPTASE"/>
</dbReference>
<dbReference type="InterPro" id="IPR019533">
    <property type="entry name" value="Peptidase_S26"/>
</dbReference>
<dbReference type="CDD" id="cd06530">
    <property type="entry name" value="S26_SPase_I"/>
    <property type="match status" value="1"/>
</dbReference>
<evidence type="ECO:0000256" key="2">
    <source>
        <dbReference type="ARBA" id="ARBA00004401"/>
    </source>
</evidence>
<comment type="subcellular location">
    <subcellularLocation>
        <location evidence="2">Cell membrane</location>
        <topology evidence="2">Single-pass type II membrane protein</topology>
    </subcellularLocation>
    <subcellularLocation>
        <location evidence="9">Membrane</location>
        <topology evidence="9">Single-pass type II membrane protein</topology>
    </subcellularLocation>
</comment>
<dbReference type="PATRIC" id="fig|1886670.3.peg.4135"/>
<comment type="caution">
    <text evidence="11">The sequence shown here is derived from an EMBL/GenBank/DDBJ whole genome shotgun (WGS) entry which is preliminary data.</text>
</comment>
<dbReference type="InterPro" id="IPR000223">
    <property type="entry name" value="Pept_S26A_signal_pept_1"/>
</dbReference>
<evidence type="ECO:0000256" key="5">
    <source>
        <dbReference type="ARBA" id="ARBA00022670"/>
    </source>
</evidence>
<sequence length="172" mass="19855">MYWREWLKTMVLALIILGILNSWVFNISTVKGQSMQPTLVQQERLFINKLIYKFHTPARGDIIILHDPILSASPSSKLLVKRVIAIGGDTIEIRNHRVYINQIEQQETYIDTDIGDEDHKPMIVPEGQYYVMGDNRHEGMSKDSRIFGTIALTQIVGRADFIIWPLSKWAFL</sequence>
<dbReference type="NCBIfam" id="TIGR02227">
    <property type="entry name" value="sigpep_I_bact"/>
    <property type="match status" value="1"/>
</dbReference>
<name>A0A1E3KZC7_9BACL</name>
<evidence type="ECO:0000256" key="7">
    <source>
        <dbReference type="PIRSR" id="PIRSR600223-1"/>
    </source>
</evidence>
<protein>
    <recommendedName>
        <fullName evidence="4 8">Signal peptidase I</fullName>
        <ecNumber evidence="4 8">3.4.21.89</ecNumber>
    </recommendedName>
</protein>
<feature type="active site" evidence="7">
    <location>
        <position position="81"/>
    </location>
</feature>
<evidence type="ECO:0000313" key="12">
    <source>
        <dbReference type="Proteomes" id="UP000094578"/>
    </source>
</evidence>
<dbReference type="GO" id="GO:0004252">
    <property type="term" value="F:serine-type endopeptidase activity"/>
    <property type="evidence" value="ECO:0007669"/>
    <property type="project" value="InterPro"/>
</dbReference>
<dbReference type="GO" id="GO:0009003">
    <property type="term" value="F:signal peptidase activity"/>
    <property type="evidence" value="ECO:0007669"/>
    <property type="project" value="UniProtKB-EC"/>
</dbReference>
<evidence type="ECO:0000259" key="10">
    <source>
        <dbReference type="Pfam" id="PF10502"/>
    </source>
</evidence>
<dbReference type="PANTHER" id="PTHR43390">
    <property type="entry name" value="SIGNAL PEPTIDASE I"/>
    <property type="match status" value="1"/>
</dbReference>
<feature type="active site" evidence="7">
    <location>
        <position position="34"/>
    </location>
</feature>